<keyword evidence="2" id="KW-0238">DNA-binding</keyword>
<dbReference type="CDD" id="cd00038">
    <property type="entry name" value="CAP_ED"/>
    <property type="match status" value="1"/>
</dbReference>
<dbReference type="PROSITE" id="PS51063">
    <property type="entry name" value="HTH_CRP_2"/>
    <property type="match status" value="1"/>
</dbReference>
<evidence type="ECO:0000256" key="3">
    <source>
        <dbReference type="ARBA" id="ARBA00023163"/>
    </source>
</evidence>
<dbReference type="InterPro" id="IPR000595">
    <property type="entry name" value="cNMP-bd_dom"/>
</dbReference>
<comment type="caution">
    <text evidence="6">The sequence shown here is derived from an EMBL/GenBank/DDBJ whole genome shotgun (WGS) entry which is preliminary data.</text>
</comment>
<dbReference type="PROSITE" id="PS50042">
    <property type="entry name" value="CNMP_BINDING_3"/>
    <property type="match status" value="1"/>
</dbReference>
<dbReference type="Proteomes" id="UP000823886">
    <property type="component" value="Unassembled WGS sequence"/>
</dbReference>
<dbReference type="Gene3D" id="2.60.120.10">
    <property type="entry name" value="Jelly Rolls"/>
    <property type="match status" value="1"/>
</dbReference>
<reference evidence="6" key="1">
    <citation type="journal article" date="2021" name="PeerJ">
        <title>Extensive microbial diversity within the chicken gut microbiome revealed by metagenomics and culture.</title>
        <authorList>
            <person name="Gilroy R."/>
            <person name="Ravi A."/>
            <person name="Getino M."/>
            <person name="Pursley I."/>
            <person name="Horton D.L."/>
            <person name="Alikhan N.F."/>
            <person name="Baker D."/>
            <person name="Gharbi K."/>
            <person name="Hall N."/>
            <person name="Watson M."/>
            <person name="Adriaenssens E.M."/>
            <person name="Foster-Nyarko E."/>
            <person name="Jarju S."/>
            <person name="Secka A."/>
            <person name="Antonio M."/>
            <person name="Oren A."/>
            <person name="Chaudhuri R.R."/>
            <person name="La Ragione R."/>
            <person name="Hildebrand F."/>
            <person name="Pallen M.J."/>
        </authorList>
    </citation>
    <scope>NUCLEOTIDE SEQUENCE</scope>
    <source>
        <strain evidence="6">ChiBcec2-3848</strain>
    </source>
</reference>
<evidence type="ECO:0000259" key="4">
    <source>
        <dbReference type="PROSITE" id="PS50042"/>
    </source>
</evidence>
<keyword evidence="3" id="KW-0804">Transcription</keyword>
<dbReference type="AlphaFoldDB" id="A0A9D2PQT3"/>
<keyword evidence="1" id="KW-0805">Transcription regulation</keyword>
<feature type="domain" description="Cyclic nucleotide-binding" evidence="4">
    <location>
        <begin position="14"/>
        <end position="118"/>
    </location>
</feature>
<sequence length="221" mass="26103">MTQEDMRNIKKSWLFRTMKDEEMQQAAQRLCGQKRKFSRGQILIHEGDVQESVGILLSGEVRISRFTMDGTENLIQKLSISYLLGADIVCTPSRISPYTAYCSEEAQVWLFDYRKIREPGTLEEGIRLAIQERFLQFVANENIRNFYKIDMLSSRNAREKILKYLRIQKRRQKNGVIEIPYDREELASYLCMNRSVLSHTLSQMRREGILEFRKNCFILKE</sequence>
<evidence type="ECO:0000259" key="5">
    <source>
        <dbReference type="PROSITE" id="PS51063"/>
    </source>
</evidence>
<accession>A0A9D2PQT3</accession>
<organism evidence="6 7">
    <name type="scientific">Candidatus Blautia merdavium</name>
    <dbReference type="NCBI Taxonomy" id="2838494"/>
    <lineage>
        <taxon>Bacteria</taxon>
        <taxon>Bacillati</taxon>
        <taxon>Bacillota</taxon>
        <taxon>Clostridia</taxon>
        <taxon>Lachnospirales</taxon>
        <taxon>Lachnospiraceae</taxon>
        <taxon>Blautia</taxon>
    </lineage>
</organism>
<dbReference type="SMART" id="SM00100">
    <property type="entry name" value="cNMP"/>
    <property type="match status" value="1"/>
</dbReference>
<dbReference type="SUPFAM" id="SSF46785">
    <property type="entry name" value="Winged helix' DNA-binding domain"/>
    <property type="match status" value="1"/>
</dbReference>
<name>A0A9D2PQT3_9FIRM</name>
<evidence type="ECO:0000313" key="7">
    <source>
        <dbReference type="Proteomes" id="UP000823886"/>
    </source>
</evidence>
<evidence type="ECO:0000313" key="6">
    <source>
        <dbReference type="EMBL" id="HJC64718.1"/>
    </source>
</evidence>
<dbReference type="InterPro" id="IPR036390">
    <property type="entry name" value="WH_DNA-bd_sf"/>
</dbReference>
<dbReference type="InterPro" id="IPR018490">
    <property type="entry name" value="cNMP-bd_dom_sf"/>
</dbReference>
<dbReference type="InterPro" id="IPR014710">
    <property type="entry name" value="RmlC-like_jellyroll"/>
</dbReference>
<dbReference type="GO" id="GO:0006355">
    <property type="term" value="P:regulation of DNA-templated transcription"/>
    <property type="evidence" value="ECO:0007669"/>
    <property type="project" value="InterPro"/>
</dbReference>
<protein>
    <submittedName>
        <fullName evidence="6">Crp/Fnr family transcriptional regulator</fullName>
    </submittedName>
</protein>
<evidence type="ECO:0000256" key="1">
    <source>
        <dbReference type="ARBA" id="ARBA00023015"/>
    </source>
</evidence>
<dbReference type="EMBL" id="DWVZ01000197">
    <property type="protein sequence ID" value="HJC64718.1"/>
    <property type="molecule type" value="Genomic_DNA"/>
</dbReference>
<feature type="domain" description="HTH crp-type" evidence="5">
    <location>
        <begin position="155"/>
        <end position="221"/>
    </location>
</feature>
<gene>
    <name evidence="6" type="ORF">H9753_14075</name>
</gene>
<dbReference type="SUPFAM" id="SSF51206">
    <property type="entry name" value="cAMP-binding domain-like"/>
    <property type="match status" value="1"/>
</dbReference>
<dbReference type="InterPro" id="IPR012318">
    <property type="entry name" value="HTH_CRP"/>
</dbReference>
<dbReference type="Pfam" id="PF00027">
    <property type="entry name" value="cNMP_binding"/>
    <property type="match status" value="1"/>
</dbReference>
<dbReference type="GO" id="GO:0003677">
    <property type="term" value="F:DNA binding"/>
    <property type="evidence" value="ECO:0007669"/>
    <property type="project" value="UniProtKB-KW"/>
</dbReference>
<proteinExistence type="predicted"/>
<evidence type="ECO:0000256" key="2">
    <source>
        <dbReference type="ARBA" id="ARBA00023125"/>
    </source>
</evidence>
<dbReference type="Pfam" id="PF13545">
    <property type="entry name" value="HTH_Crp_2"/>
    <property type="match status" value="1"/>
</dbReference>
<reference evidence="6" key="2">
    <citation type="submission" date="2021-04" db="EMBL/GenBank/DDBJ databases">
        <authorList>
            <person name="Gilroy R."/>
        </authorList>
    </citation>
    <scope>NUCLEOTIDE SEQUENCE</scope>
    <source>
        <strain evidence="6">ChiBcec2-3848</strain>
    </source>
</reference>